<feature type="domain" description="HTH La-type RNA-binding" evidence="15">
    <location>
        <begin position="100"/>
        <end position="211"/>
    </location>
</feature>
<proteinExistence type="inferred from homology"/>
<dbReference type="SUPFAM" id="SSF54768">
    <property type="entry name" value="dsRNA-binding domain-like"/>
    <property type="match status" value="1"/>
</dbReference>
<dbReference type="GO" id="GO:0005634">
    <property type="term" value="C:nucleus"/>
    <property type="evidence" value="ECO:0007669"/>
    <property type="project" value="TreeGrafter"/>
</dbReference>
<dbReference type="GO" id="GO:0030422">
    <property type="term" value="P:siRNA processing"/>
    <property type="evidence" value="ECO:0007669"/>
    <property type="project" value="TreeGrafter"/>
</dbReference>
<dbReference type="InterPro" id="IPR001179">
    <property type="entry name" value="PPIase_FKBP_dom"/>
</dbReference>
<evidence type="ECO:0000256" key="1">
    <source>
        <dbReference type="ARBA" id="ARBA00001946"/>
    </source>
</evidence>
<evidence type="ECO:0000313" key="17">
    <source>
        <dbReference type="Proteomes" id="UP001291623"/>
    </source>
</evidence>
<dbReference type="SUPFAM" id="SSF54534">
    <property type="entry name" value="FKBP-like"/>
    <property type="match status" value="1"/>
</dbReference>
<evidence type="ECO:0000256" key="7">
    <source>
        <dbReference type="ARBA" id="ARBA00022723"/>
    </source>
</evidence>
<dbReference type="SUPFAM" id="SSF53335">
    <property type="entry name" value="S-adenosyl-L-methionine-dependent methyltransferases"/>
    <property type="match status" value="1"/>
</dbReference>
<comment type="cofactor">
    <cofactor evidence="1">
        <name>Mg(2+)</name>
        <dbReference type="ChEBI" id="CHEBI:18420"/>
    </cofactor>
</comment>
<keyword evidence="10" id="KW-0943">RNA-mediated gene silencing</keyword>
<dbReference type="Pfam" id="PF18441">
    <property type="entry name" value="Hen1_Lam_C"/>
    <property type="match status" value="1"/>
</dbReference>
<sequence>METGKGQASGPKKSPFTPKAIIHQRFGTKACYKVEEVQEVVQNGCPSLVIPQKGPCLYRCSLELPEFSVVSETFKRKKDAEQSAAEKAIQKLGIQPKEDNLTVEQAWNELAGRLSYLFSIEFLSAIHPLSGHFRAALAREGHLNGFVPVAAIASFDAKINSLCKYISSELESNHLLVMSLIIEAAKRLADTLLFSEEKLSLKRLTPHPPEIIQSLLKNEPNFPESISIEAVHIPSSAEKTVESVILNASSGNYYLDVIAKELGVKDASKVLISRTIGKASSETRLYFCAPESITIGPSSELYMKQASSFKGCVNTIATYLSGQEICGDAILASVGYTWKSTDLFYEDLSLRAYYRILANKIPSGIYKLSREAILAAELPTAFTTRSNWRGSFPRDILCTFCRQHRLSEPVFSSDSIESLPDLPGRKRLRDTTSVENETNEGGLAATAVAQEGCTLVYRCTVKIYSKCQDLILLCSPKESYKKQTDAIHNVALKVLLWLDGFLDKADMCVEEMTSSAKGFDILIYPQQFVKEFSLCQFLPKYWWSGATLAGSFLCPSYSIVQNNPHEDEVSSGMTPSSGSLVCVTYKIYLATERDCVKEHLEGSEEFDFEIGSGAVSPALESVVTQMSIDQSTRFTMELPSKEIVLAVARDSANILSLLSSGTCLMKCEVTLLRVTVPLEDRMEQALFSPPLSKQRVEYALQHIRESCAASLVDFGCGSGSLLESLLAYQTSLEKIVGVDISQRALARAAKILHSKLDGNIEAEQPTNRIKSAILYEGSILTCDSRLCGYDIATCLELLNRRFHFKWSCLSIVMYTSTEFFYDPKLRHFVSLGGYMKACLSAVIEHMEEHDACLFGDIVLSSFCPQILIVSTPNYEYNMILQKSTPQYQEEDPDEKSQQQSCKFRNHDHKFEWTRQQFCQWASELALRHNYDVEFSGVGGEPNKEPGFASQIAVFRRKDSSPVNADFTKHYDVIWEWSSGDNSTS</sequence>
<dbReference type="PANTHER" id="PTHR21404">
    <property type="entry name" value="HEN1"/>
    <property type="match status" value="1"/>
</dbReference>
<evidence type="ECO:0000256" key="8">
    <source>
        <dbReference type="ARBA" id="ARBA00022842"/>
    </source>
</evidence>
<gene>
    <name evidence="16" type="ORF">RND71_020312</name>
</gene>
<dbReference type="GO" id="GO:0005737">
    <property type="term" value="C:cytoplasm"/>
    <property type="evidence" value="ECO:0007669"/>
    <property type="project" value="TreeGrafter"/>
</dbReference>
<dbReference type="GO" id="GO:0001510">
    <property type="term" value="P:RNA methylation"/>
    <property type="evidence" value="ECO:0007669"/>
    <property type="project" value="InterPro"/>
</dbReference>
<dbReference type="PANTHER" id="PTHR21404:SF3">
    <property type="entry name" value="SMALL RNA 2'-O-METHYLTRANSFERASE"/>
    <property type="match status" value="1"/>
</dbReference>
<organism evidence="16 17">
    <name type="scientific">Anisodus tanguticus</name>
    <dbReference type="NCBI Taxonomy" id="243964"/>
    <lineage>
        <taxon>Eukaryota</taxon>
        <taxon>Viridiplantae</taxon>
        <taxon>Streptophyta</taxon>
        <taxon>Embryophyta</taxon>
        <taxon>Tracheophyta</taxon>
        <taxon>Spermatophyta</taxon>
        <taxon>Magnoliopsida</taxon>
        <taxon>eudicotyledons</taxon>
        <taxon>Gunneridae</taxon>
        <taxon>Pentapetalae</taxon>
        <taxon>asterids</taxon>
        <taxon>lamiids</taxon>
        <taxon>Solanales</taxon>
        <taxon>Solanaceae</taxon>
        <taxon>Solanoideae</taxon>
        <taxon>Hyoscyameae</taxon>
        <taxon>Anisodus</taxon>
    </lineage>
</organism>
<evidence type="ECO:0000256" key="3">
    <source>
        <dbReference type="ARBA" id="ARBA00021330"/>
    </source>
</evidence>
<dbReference type="Pfam" id="PF17842">
    <property type="entry name" value="dsRBD2"/>
    <property type="match status" value="1"/>
</dbReference>
<dbReference type="GO" id="GO:0003755">
    <property type="term" value="F:peptidyl-prolyl cis-trans isomerase activity"/>
    <property type="evidence" value="ECO:0007669"/>
    <property type="project" value="InterPro"/>
</dbReference>
<keyword evidence="4" id="KW-0489">Methyltransferase</keyword>
<dbReference type="GO" id="GO:0090486">
    <property type="term" value="F:small RNA 2'-O-methyltransferase activity"/>
    <property type="evidence" value="ECO:0007669"/>
    <property type="project" value="UniProtKB-EC"/>
</dbReference>
<comment type="caution">
    <text evidence="16">The sequence shown here is derived from an EMBL/GenBank/DDBJ whole genome shotgun (WGS) entry which is preliminary data.</text>
</comment>
<protein>
    <recommendedName>
        <fullName evidence="3">Small RNA 2'-O-methyltransferase</fullName>
        <ecNumber evidence="12">2.1.1.386</ecNumber>
    </recommendedName>
    <alternativeName>
        <fullName evidence="11">Rotamase</fullName>
    </alternativeName>
</protein>
<keyword evidence="17" id="KW-1185">Reference proteome</keyword>
<dbReference type="EMBL" id="JAVYJV010000010">
    <property type="protein sequence ID" value="KAK4361360.1"/>
    <property type="molecule type" value="Genomic_DNA"/>
</dbReference>
<dbReference type="Proteomes" id="UP001291623">
    <property type="component" value="Unassembled WGS sequence"/>
</dbReference>
<dbReference type="Pfam" id="PF00254">
    <property type="entry name" value="FKBP_C"/>
    <property type="match status" value="1"/>
</dbReference>
<dbReference type="Gene3D" id="3.10.50.40">
    <property type="match status" value="1"/>
</dbReference>
<evidence type="ECO:0000256" key="9">
    <source>
        <dbReference type="ARBA" id="ARBA00022884"/>
    </source>
</evidence>
<evidence type="ECO:0000256" key="4">
    <source>
        <dbReference type="ARBA" id="ARBA00022603"/>
    </source>
</evidence>
<evidence type="ECO:0000256" key="10">
    <source>
        <dbReference type="ARBA" id="ARBA00023158"/>
    </source>
</evidence>
<dbReference type="InterPro" id="IPR046357">
    <property type="entry name" value="PPIase_dom_sf"/>
</dbReference>
<keyword evidence="6" id="KW-0949">S-adenosyl-L-methionine</keyword>
<dbReference type="Pfam" id="PF24995">
    <property type="entry name" value="DSRM_2"/>
    <property type="match status" value="1"/>
</dbReference>
<dbReference type="InterPro" id="IPR029063">
    <property type="entry name" value="SAM-dependent_MTases_sf"/>
</dbReference>
<dbReference type="InterPro" id="IPR040813">
    <property type="entry name" value="Hen1_Lam_C"/>
</dbReference>
<dbReference type="PROSITE" id="PS50961">
    <property type="entry name" value="HTH_LA"/>
    <property type="match status" value="1"/>
</dbReference>
<dbReference type="AlphaFoldDB" id="A0AAE1VIA4"/>
<accession>A0AAE1VIA4</accession>
<keyword evidence="7" id="KW-0479">Metal-binding</keyword>
<evidence type="ECO:0000256" key="6">
    <source>
        <dbReference type="ARBA" id="ARBA00022691"/>
    </source>
</evidence>
<dbReference type="Gene3D" id="3.40.50.150">
    <property type="entry name" value="Vaccinia Virus protein VP39"/>
    <property type="match status" value="2"/>
</dbReference>
<comment type="similarity">
    <text evidence="2">Belongs to the methyltransferase superfamily. HEN1 family.</text>
</comment>
<evidence type="ECO:0000313" key="16">
    <source>
        <dbReference type="EMBL" id="KAK4361360.1"/>
    </source>
</evidence>
<keyword evidence="5" id="KW-0808">Transferase</keyword>
<dbReference type="GO" id="GO:0046872">
    <property type="term" value="F:metal ion binding"/>
    <property type="evidence" value="ECO:0007669"/>
    <property type="project" value="UniProtKB-KW"/>
</dbReference>
<keyword evidence="9 14" id="KW-0694">RNA-binding</keyword>
<dbReference type="Pfam" id="PF21224">
    <property type="entry name" value="Hen1_LCD"/>
    <property type="match status" value="1"/>
</dbReference>
<dbReference type="GO" id="GO:0003723">
    <property type="term" value="F:RNA binding"/>
    <property type="evidence" value="ECO:0007669"/>
    <property type="project" value="UniProtKB-UniRule"/>
</dbReference>
<reference evidence="16" key="1">
    <citation type="submission" date="2023-12" db="EMBL/GenBank/DDBJ databases">
        <title>Genome assembly of Anisodus tanguticus.</title>
        <authorList>
            <person name="Wang Y.-J."/>
        </authorList>
    </citation>
    <scope>NUCLEOTIDE SEQUENCE</scope>
    <source>
        <strain evidence="16">KB-2021</strain>
        <tissue evidence="16">Leaf</tissue>
    </source>
</reference>
<dbReference type="InterPro" id="IPR056755">
    <property type="entry name" value="DSRM_2"/>
</dbReference>
<evidence type="ECO:0000256" key="11">
    <source>
        <dbReference type="ARBA" id="ARBA00029569"/>
    </source>
</evidence>
<dbReference type="InterPro" id="IPR006630">
    <property type="entry name" value="La_HTH"/>
</dbReference>
<dbReference type="InterPro" id="IPR040870">
    <property type="entry name" value="HEN1_dsRBD2"/>
</dbReference>
<evidence type="ECO:0000256" key="14">
    <source>
        <dbReference type="PROSITE-ProRule" id="PRU00332"/>
    </source>
</evidence>
<evidence type="ECO:0000259" key="15">
    <source>
        <dbReference type="PROSITE" id="PS50961"/>
    </source>
</evidence>
<evidence type="ECO:0000256" key="5">
    <source>
        <dbReference type="ARBA" id="ARBA00022679"/>
    </source>
</evidence>
<comment type="catalytic activity">
    <reaction evidence="13">
        <text>small RNA 3'-end nucleotide + S-adenosyl-L-methionine = small RNA 3'-end 2'-O-methylnucleotide + S-adenosyl-L-homocysteine + H(+)</text>
        <dbReference type="Rhea" id="RHEA:37887"/>
        <dbReference type="Rhea" id="RHEA-COMP:10415"/>
        <dbReference type="Rhea" id="RHEA-COMP:10416"/>
        <dbReference type="ChEBI" id="CHEBI:15378"/>
        <dbReference type="ChEBI" id="CHEBI:57856"/>
        <dbReference type="ChEBI" id="CHEBI:59789"/>
        <dbReference type="ChEBI" id="CHEBI:74896"/>
        <dbReference type="ChEBI" id="CHEBI:74898"/>
        <dbReference type="EC" id="2.1.1.386"/>
    </reaction>
</comment>
<evidence type="ECO:0000256" key="2">
    <source>
        <dbReference type="ARBA" id="ARBA00009026"/>
    </source>
</evidence>
<dbReference type="EC" id="2.1.1.386" evidence="12"/>
<dbReference type="Gene3D" id="3.30.160.20">
    <property type="match status" value="1"/>
</dbReference>
<evidence type="ECO:0000256" key="12">
    <source>
        <dbReference type="ARBA" id="ARBA00035025"/>
    </source>
</evidence>
<evidence type="ECO:0000256" key="13">
    <source>
        <dbReference type="ARBA" id="ARBA00048418"/>
    </source>
</evidence>
<name>A0AAE1VIA4_9SOLA</name>
<keyword evidence="8" id="KW-0460">Magnesium</keyword>
<dbReference type="InterPro" id="IPR026610">
    <property type="entry name" value="Hen1"/>
</dbReference>